<reference evidence="4 5" key="1">
    <citation type="submission" date="2018-04" db="EMBL/GenBank/DDBJ databases">
        <title>Genomic Encyclopedia of Type Strains, Phase IV (KMG-IV): sequencing the most valuable type-strain genomes for metagenomic binning, comparative biology and taxonomic classification.</title>
        <authorList>
            <person name="Goeker M."/>
        </authorList>
    </citation>
    <scope>NUCLEOTIDE SEQUENCE [LARGE SCALE GENOMIC DNA]</scope>
    <source>
        <strain evidence="4 5">DSM 100231</strain>
    </source>
</reference>
<dbReference type="Gene3D" id="3.90.550.10">
    <property type="entry name" value="Spore Coat Polysaccharide Biosynthesis Protein SpsA, Chain A"/>
    <property type="match status" value="1"/>
</dbReference>
<dbReference type="InterPro" id="IPR050834">
    <property type="entry name" value="Glycosyltransf_2"/>
</dbReference>
<gene>
    <name evidence="4" type="ORF">C8E01_102207</name>
</gene>
<evidence type="ECO:0000313" key="4">
    <source>
        <dbReference type="EMBL" id="PVY43031.1"/>
    </source>
</evidence>
<comment type="caution">
    <text evidence="4">The sequence shown here is derived from an EMBL/GenBank/DDBJ whole genome shotgun (WGS) entry which is preliminary data.</text>
</comment>
<dbReference type="InterPro" id="IPR029044">
    <property type="entry name" value="Nucleotide-diphossugar_trans"/>
</dbReference>
<evidence type="ECO:0000313" key="5">
    <source>
        <dbReference type="Proteomes" id="UP000245466"/>
    </source>
</evidence>
<dbReference type="Proteomes" id="UP000245466">
    <property type="component" value="Unassembled WGS sequence"/>
</dbReference>
<dbReference type="RefSeq" id="WP_116542072.1">
    <property type="nucleotide sequence ID" value="NZ_QEKI01000002.1"/>
</dbReference>
<evidence type="ECO:0000259" key="3">
    <source>
        <dbReference type="Pfam" id="PF02709"/>
    </source>
</evidence>
<dbReference type="Pfam" id="PF02709">
    <property type="entry name" value="Glyco_transf_7C"/>
    <property type="match status" value="1"/>
</dbReference>
<dbReference type="EMBL" id="QEKI01000002">
    <property type="protein sequence ID" value="PVY43031.1"/>
    <property type="molecule type" value="Genomic_DNA"/>
</dbReference>
<dbReference type="SUPFAM" id="SSF53448">
    <property type="entry name" value="Nucleotide-diphospho-sugar transferases"/>
    <property type="match status" value="1"/>
</dbReference>
<organism evidence="4 5">
    <name type="scientific">Pontibacter virosus</name>
    <dbReference type="NCBI Taxonomy" id="1765052"/>
    <lineage>
        <taxon>Bacteria</taxon>
        <taxon>Pseudomonadati</taxon>
        <taxon>Bacteroidota</taxon>
        <taxon>Cytophagia</taxon>
        <taxon>Cytophagales</taxon>
        <taxon>Hymenobacteraceae</taxon>
        <taxon>Pontibacter</taxon>
    </lineage>
</organism>
<dbReference type="AlphaFoldDB" id="A0A2U1B349"/>
<dbReference type="InterPro" id="IPR001173">
    <property type="entry name" value="Glyco_trans_2-like"/>
</dbReference>
<keyword evidence="1 4" id="KW-0808">Transferase</keyword>
<feature type="domain" description="Galactosyltransferase C-terminal" evidence="3">
    <location>
        <begin position="134"/>
        <end position="190"/>
    </location>
</feature>
<name>A0A2U1B349_9BACT</name>
<accession>A0A2U1B349</accession>
<dbReference type="OrthoDB" id="597270at2"/>
<dbReference type="GO" id="GO:0016740">
    <property type="term" value="F:transferase activity"/>
    <property type="evidence" value="ECO:0007669"/>
    <property type="project" value="UniProtKB-KW"/>
</dbReference>
<protein>
    <submittedName>
        <fullName evidence="4">Glycosyltransferase involved in cell wall biosynthesis</fullName>
    </submittedName>
</protein>
<dbReference type="InterPro" id="IPR027791">
    <property type="entry name" value="Galactosyl_T_C"/>
</dbReference>
<dbReference type="PANTHER" id="PTHR43685:SF2">
    <property type="entry name" value="GLYCOSYLTRANSFERASE 2-LIKE DOMAIN-CONTAINING PROTEIN"/>
    <property type="match status" value="1"/>
</dbReference>
<proteinExistence type="predicted"/>
<keyword evidence="5" id="KW-1185">Reference proteome</keyword>
<evidence type="ECO:0000256" key="1">
    <source>
        <dbReference type="ARBA" id="ARBA00022679"/>
    </source>
</evidence>
<evidence type="ECO:0000259" key="2">
    <source>
        <dbReference type="Pfam" id="PF00535"/>
    </source>
</evidence>
<dbReference type="Pfam" id="PF00535">
    <property type="entry name" value="Glycos_transf_2"/>
    <property type="match status" value="1"/>
</dbReference>
<feature type="domain" description="Glycosyltransferase 2-like" evidence="2">
    <location>
        <begin position="5"/>
        <end position="131"/>
    </location>
</feature>
<dbReference type="PANTHER" id="PTHR43685">
    <property type="entry name" value="GLYCOSYLTRANSFERASE"/>
    <property type="match status" value="1"/>
</dbReference>
<sequence length="273" mass="32079">MELVSVIVPAFNQGSYIAEALESIKNQTYKNWECIIVNDGSTDNTEDVALKYCRLDSRFRYIFIENSGVSAARNKGVSLSSGAYILPLDADDKVAPIYLEKAIDIFSKNDSVSLIYGEAEMFGAVKGKWHLSDYSYFKLLIKNIIYCSAIFKRVDFDRIQGFSEKLIYGYEDWDLWLRLLNREALVIKLPDTVFYYRIKSVSRTTELRLDDRKTITEKLIFERNRDSYIQHLHELIKDYRVHLAKHQELNRFQESYVYKVYRSIKNLKFFLVK</sequence>